<protein>
    <submittedName>
        <fullName evidence="2">DEAD/DEAH box helicase</fullName>
    </submittedName>
</protein>
<dbReference type="EMBL" id="CP012508">
    <property type="protein sequence ID" value="ALB23771.1"/>
    <property type="molecule type" value="Genomic_DNA"/>
</dbReference>
<feature type="region of interest" description="Disordered" evidence="1">
    <location>
        <begin position="677"/>
        <end position="724"/>
    </location>
</feature>
<proteinExistence type="predicted"/>
<gene>
    <name evidence="2" type="ORF">KU39_2595</name>
</gene>
<sequence>MATTERGLLDQMHSSQVYLREFREFNALKARLSESGLVDEELQSQLPGCENMDAICKVFSRSIQGSEELLYLLNETAEFDSLAQTFGRRRRPVFAGDIYARAQGKMQLEIYELRRLFNLDQHRPKDLPEGIPKVIDEDAEVSYEQFVRLKLRLARMAGIDTKIKEAFNYCWRMSDLCQLFSSADAESLSIFLGQLNGRRWDFYLLRNKLRPYYARNFVHADIRRYAGSFGTGAELFKFRFEALKAKLSASELVDDDIRGMLPLCKDMFQLCKLFSGVSSFTDEGFKFFLSQLNDEESFDILAKRIKAVVGSAAGPLISDNIHDYGGSIRLPVDLDEFLHYKQFEWLKGRLAIYGVIDRDIREAFGYCADIQQLCRFCLSGGPESSGVLLEQLNRPREFNVLAKRMRPLADEIIPADLQRVCADIAVNELPVELYRVLYAKQFKKLKAALAPLLYSQAGAEETAKAILFCNDLPELCRLLSFKGGKKAAEQDYLAELARILQNPDFDLLARGVGASSQGRVEVGLLSVCAGSSQYSAELGLERVVVGLKQEVAHPVDAFLRNSITAFEKYGNSQVEASSWSLDTKANQDSRRQFAKDWAARFRDILLSFGQLLGSPEEIERQKLAAVRDISQVRDNPIVDAAKAQHSRTFGLTGGLKIAIEAFKSNCQDLDQSKKVRELPTLARESRSSSTSSFQTTRMMQAQAASQRSDRHQLAFTPETVDRGL</sequence>
<keyword evidence="2" id="KW-0378">Hydrolase</keyword>
<dbReference type="GO" id="GO:0004386">
    <property type="term" value="F:helicase activity"/>
    <property type="evidence" value="ECO:0007669"/>
    <property type="project" value="UniProtKB-KW"/>
</dbReference>
<reference evidence="2 3" key="1">
    <citation type="journal article" date="2014" name="Genome Announc.">
        <title>Comparative Genome Analysis of Two Isolates of the Fish Pathogen Piscirickettsia salmonis from Different Hosts Reveals Major Differences in Virulence-Associated Secretion Systems.</title>
        <authorList>
            <person name="Bohle H."/>
            <person name="Henriquez P."/>
            <person name="Grothusen H."/>
            <person name="Navas E."/>
            <person name="Sandoval A."/>
            <person name="Bustamante F."/>
            <person name="Bustos P."/>
            <person name="Mancilla M."/>
        </authorList>
    </citation>
    <scope>NUCLEOTIDE SEQUENCE [LARGE SCALE GENOMIC DNA]</scope>
    <source>
        <strain evidence="3">B1-32597</strain>
    </source>
</reference>
<dbReference type="AlphaFoldDB" id="A0A1L6TE74"/>
<dbReference type="OrthoDB" id="9903036at2"/>
<keyword evidence="2" id="KW-0547">Nucleotide-binding</keyword>
<feature type="compositionally biased region" description="Low complexity" evidence="1">
    <location>
        <begin position="687"/>
        <end position="697"/>
    </location>
</feature>
<keyword evidence="2" id="KW-0347">Helicase</keyword>
<dbReference type="Proteomes" id="UP000029558">
    <property type="component" value="Chromosome"/>
</dbReference>
<evidence type="ECO:0000256" key="1">
    <source>
        <dbReference type="SAM" id="MobiDB-lite"/>
    </source>
</evidence>
<dbReference type="RefSeq" id="WP_017377100.1">
    <property type="nucleotide sequence ID" value="NZ_CP012508.1"/>
</dbReference>
<evidence type="ECO:0000313" key="3">
    <source>
        <dbReference type="Proteomes" id="UP000029558"/>
    </source>
</evidence>
<evidence type="ECO:0000313" key="2">
    <source>
        <dbReference type="EMBL" id="ALB23771.1"/>
    </source>
</evidence>
<accession>A0A1L6TE74</accession>
<name>A0A1L6TE74_PISSA</name>
<organism evidence="2 3">
    <name type="scientific">Piscirickettsia salmonis</name>
    <dbReference type="NCBI Taxonomy" id="1238"/>
    <lineage>
        <taxon>Bacteria</taxon>
        <taxon>Pseudomonadati</taxon>
        <taxon>Pseudomonadota</taxon>
        <taxon>Gammaproteobacteria</taxon>
        <taxon>Thiotrichales</taxon>
        <taxon>Piscirickettsiaceae</taxon>
        <taxon>Piscirickettsia</taxon>
    </lineage>
</organism>
<keyword evidence="2" id="KW-0067">ATP-binding</keyword>